<dbReference type="STRING" id="1725.WU86_11770"/>
<proteinExistence type="predicted"/>
<evidence type="ECO:0000313" key="1">
    <source>
        <dbReference type="EMBL" id="PMC63142.1"/>
    </source>
</evidence>
<organism evidence="1 2">
    <name type="scientific">Corynebacterium xerosis</name>
    <dbReference type="NCBI Taxonomy" id="1725"/>
    <lineage>
        <taxon>Bacteria</taxon>
        <taxon>Bacillati</taxon>
        <taxon>Actinomycetota</taxon>
        <taxon>Actinomycetes</taxon>
        <taxon>Mycobacteriales</taxon>
        <taxon>Corynebacteriaceae</taxon>
        <taxon>Corynebacterium</taxon>
    </lineage>
</organism>
<dbReference type="EMBL" id="PNHF01000002">
    <property type="protein sequence ID" value="PMC63142.1"/>
    <property type="molecule type" value="Genomic_DNA"/>
</dbReference>
<dbReference type="RefSeq" id="WP_102211876.1">
    <property type="nucleotide sequence ID" value="NZ_PNHF01000002.1"/>
</dbReference>
<protein>
    <submittedName>
        <fullName evidence="1">Uncharacterized protein</fullName>
    </submittedName>
</protein>
<dbReference type="AlphaFoldDB" id="A0A2N6T1G0"/>
<name>A0A2N6T1G0_9CORY</name>
<sequence>MERPPVQRVAVDQVWTPVQHTALWLGAWVTGQVSYDHLLDALDAVGGPHTAELIDATVPDVVDLDAPLDRAGLLRLVRAVTEGGAWARDAEPPVRLVLSGPGEAPLLPAGTELYDAASRAGAAIVLADATPGWRHVLVPDRLVGGGGVRWRWWTVEGHLPEPAHLSPGEADLMLADATRRAAADIAASGPGRSEMGRSGVPAPDPRLMVGTLTDHFDLAELPDELPRRAGGLLARADTLAAILTVARGERPGTGAAHDPYLIPLWRDIRAARVAAVDHAVREWAADYAAGA</sequence>
<reference evidence="1 2" key="1">
    <citation type="submission" date="2017-09" db="EMBL/GenBank/DDBJ databases">
        <title>Bacterial strain isolated from the female urinary microbiota.</title>
        <authorList>
            <person name="Thomas-White K."/>
            <person name="Kumar N."/>
            <person name="Forster S."/>
            <person name="Putonti C."/>
            <person name="Lawley T."/>
            <person name="Wolfe A.J."/>
        </authorList>
    </citation>
    <scope>NUCLEOTIDE SEQUENCE [LARGE SCALE GENOMIC DNA]</scope>
    <source>
        <strain evidence="1 2">UMB0908</strain>
    </source>
</reference>
<dbReference type="Proteomes" id="UP000235363">
    <property type="component" value="Unassembled WGS sequence"/>
</dbReference>
<comment type="caution">
    <text evidence="1">The sequence shown here is derived from an EMBL/GenBank/DDBJ whole genome shotgun (WGS) entry which is preliminary data.</text>
</comment>
<accession>A0A2N6T1G0</accession>
<gene>
    <name evidence="1" type="ORF">CJ204_01370</name>
</gene>
<evidence type="ECO:0000313" key="2">
    <source>
        <dbReference type="Proteomes" id="UP000235363"/>
    </source>
</evidence>